<comment type="caution">
    <text evidence="1">The sequence shown here is derived from an EMBL/GenBank/DDBJ whole genome shotgun (WGS) entry which is preliminary data.</text>
</comment>
<name>A0A327WXG6_LARAB</name>
<reference evidence="1 2" key="1">
    <citation type="submission" date="2018-06" db="EMBL/GenBank/DDBJ databases">
        <title>Genomic Encyclopedia of Archaeal and Bacterial Type Strains, Phase II (KMG-II): from individual species to whole genera.</title>
        <authorList>
            <person name="Goeker M."/>
        </authorList>
    </citation>
    <scope>NUCLEOTIDE SEQUENCE [LARGE SCALE GENOMIC DNA]</scope>
    <source>
        <strain evidence="1 2">DSM 21851</strain>
    </source>
</reference>
<proteinExistence type="predicted"/>
<dbReference type="Proteomes" id="UP000248790">
    <property type="component" value="Unassembled WGS sequence"/>
</dbReference>
<sequence length="203" mass="23617">MMYLKLFFKLFGLFGEGKQSLKKVSREPLRLPLLYSAKLRQITFSLLVLLVFAAGRPAHPVHTSVTQMQFNAAEKTFEVSLRVFTDDLEEALTRENNNQPVRLNDKDANNPLVERYIRKHFGLINASRQRKPFRYLGKEQEMDATWIYVEVPYSEPVEGSILQQSLLTELFDDQINLVNVSYLSQKKTVLFRKSSTQQVLTWQ</sequence>
<dbReference type="Pfam" id="PF20420">
    <property type="entry name" value="DUF6702"/>
    <property type="match status" value="1"/>
</dbReference>
<dbReference type="EMBL" id="QLMC01000003">
    <property type="protein sequence ID" value="RAJ97869.1"/>
    <property type="molecule type" value="Genomic_DNA"/>
</dbReference>
<dbReference type="InterPro" id="IPR046525">
    <property type="entry name" value="DUF6702"/>
</dbReference>
<dbReference type="AlphaFoldDB" id="A0A327WXG6"/>
<organism evidence="1 2">
    <name type="scientific">Larkinella arboricola</name>
    <dbReference type="NCBI Taxonomy" id="643671"/>
    <lineage>
        <taxon>Bacteria</taxon>
        <taxon>Pseudomonadati</taxon>
        <taxon>Bacteroidota</taxon>
        <taxon>Cytophagia</taxon>
        <taxon>Cytophagales</taxon>
        <taxon>Spirosomataceae</taxon>
        <taxon>Larkinella</taxon>
    </lineage>
</organism>
<evidence type="ECO:0000313" key="2">
    <source>
        <dbReference type="Proteomes" id="UP000248790"/>
    </source>
</evidence>
<gene>
    <name evidence="1" type="ORF">LX87_02775</name>
</gene>
<accession>A0A327WXG6</accession>
<protein>
    <submittedName>
        <fullName evidence="1">Uncharacterized protein</fullName>
    </submittedName>
</protein>
<keyword evidence="2" id="KW-1185">Reference proteome</keyword>
<evidence type="ECO:0000313" key="1">
    <source>
        <dbReference type="EMBL" id="RAJ97869.1"/>
    </source>
</evidence>